<evidence type="ECO:0000256" key="4">
    <source>
        <dbReference type="ARBA" id="ARBA00022737"/>
    </source>
</evidence>
<dbReference type="EMBL" id="GQ337479">
    <property type="protein sequence ID" value="ACZ64515.1"/>
    <property type="molecule type" value="mRNA"/>
</dbReference>
<dbReference type="FunFam" id="3.30.160.60:FF:000036">
    <property type="entry name" value="GLI family zinc finger 3"/>
    <property type="match status" value="1"/>
</dbReference>
<evidence type="ECO:0000313" key="11">
    <source>
        <dbReference type="EMBL" id="ACZ64515.1"/>
    </source>
</evidence>
<dbReference type="AlphaFoldDB" id="D2ILS4"/>
<feature type="domain" description="C2H2-type" evidence="10">
    <location>
        <begin position="76"/>
        <end position="106"/>
    </location>
</feature>
<dbReference type="OrthoDB" id="3214149at2759"/>
<evidence type="ECO:0000259" key="10">
    <source>
        <dbReference type="PROSITE" id="PS50157"/>
    </source>
</evidence>
<protein>
    <submittedName>
        <fullName evidence="11">GLI-2</fullName>
    </submittedName>
</protein>
<comment type="similarity">
    <text evidence="2">Belongs to the GLI C2H2-type zinc-finger protein family.</text>
</comment>
<evidence type="ECO:0000256" key="9">
    <source>
        <dbReference type="PROSITE-ProRule" id="PRU00042"/>
    </source>
</evidence>
<keyword evidence="4" id="KW-0677">Repeat</keyword>
<feature type="domain" description="C2H2-type" evidence="10">
    <location>
        <begin position="15"/>
        <end position="44"/>
    </location>
</feature>
<evidence type="ECO:0000256" key="6">
    <source>
        <dbReference type="ARBA" id="ARBA00022833"/>
    </source>
</evidence>
<comment type="subcellular location">
    <subcellularLocation>
        <location evidence="1">Nucleus</location>
    </subcellularLocation>
</comment>
<evidence type="ECO:0000256" key="7">
    <source>
        <dbReference type="ARBA" id="ARBA00023125"/>
    </source>
</evidence>
<name>D2ILS4_SCHMD</name>
<keyword evidence="3" id="KW-0479">Metal-binding</keyword>
<dbReference type="GO" id="GO:0008270">
    <property type="term" value="F:zinc ion binding"/>
    <property type="evidence" value="ECO:0007669"/>
    <property type="project" value="UniProtKB-KW"/>
</dbReference>
<dbReference type="GO" id="GO:0005634">
    <property type="term" value="C:nucleus"/>
    <property type="evidence" value="ECO:0007669"/>
    <property type="project" value="UniProtKB-SubCell"/>
</dbReference>
<proteinExistence type="evidence at transcript level"/>
<dbReference type="Pfam" id="PF00096">
    <property type="entry name" value="zf-C2H2"/>
    <property type="match status" value="2"/>
</dbReference>
<keyword evidence="5 9" id="KW-0863">Zinc-finger</keyword>
<keyword evidence="8" id="KW-0539">Nucleus</keyword>
<dbReference type="SUPFAM" id="SSF57667">
    <property type="entry name" value="beta-beta-alpha zinc fingers"/>
    <property type="match status" value="2"/>
</dbReference>
<reference evidence="11" key="1">
    <citation type="journal article" date="2009" name="Science">
        <title>Planarian Hh signaling regulates regeneration polarity and links Hh pathway evolution to cilia.</title>
        <authorList>
            <person name="Rink J.C."/>
            <person name="Gurley K.A."/>
            <person name="Elliott S.A."/>
            <person name="Sanchez Alvarado A."/>
        </authorList>
    </citation>
    <scope>NUCLEOTIDE SEQUENCE</scope>
</reference>
<accession>D2ILS4</accession>
<dbReference type="InterPro" id="IPR013087">
    <property type="entry name" value="Znf_C2H2_type"/>
</dbReference>
<dbReference type="PANTHER" id="PTHR45718">
    <property type="entry name" value="TRANSCRIPTIONAL ACTIVATOR CUBITUS INTERRUPTUS"/>
    <property type="match status" value="1"/>
</dbReference>
<dbReference type="FunFam" id="3.30.160.60:FF:000125">
    <property type="entry name" value="Putative zinc finger protein 143"/>
    <property type="match status" value="1"/>
</dbReference>
<evidence type="ECO:0000256" key="5">
    <source>
        <dbReference type="ARBA" id="ARBA00022771"/>
    </source>
</evidence>
<evidence type="ECO:0000256" key="1">
    <source>
        <dbReference type="ARBA" id="ARBA00004123"/>
    </source>
</evidence>
<dbReference type="PROSITE" id="PS00028">
    <property type="entry name" value="ZINC_FINGER_C2H2_1"/>
    <property type="match status" value="3"/>
</dbReference>
<feature type="domain" description="C2H2-type" evidence="10">
    <location>
        <begin position="45"/>
        <end position="75"/>
    </location>
</feature>
<dbReference type="GO" id="GO:0000981">
    <property type="term" value="F:DNA-binding transcription factor activity, RNA polymerase II-specific"/>
    <property type="evidence" value="ECO:0007669"/>
    <property type="project" value="TreeGrafter"/>
</dbReference>
<dbReference type="GO" id="GO:0000978">
    <property type="term" value="F:RNA polymerase II cis-regulatory region sequence-specific DNA binding"/>
    <property type="evidence" value="ECO:0007669"/>
    <property type="project" value="TreeGrafter"/>
</dbReference>
<evidence type="ECO:0000256" key="2">
    <source>
        <dbReference type="ARBA" id="ARBA00010831"/>
    </source>
</evidence>
<evidence type="ECO:0000256" key="8">
    <source>
        <dbReference type="ARBA" id="ARBA00023242"/>
    </source>
</evidence>
<evidence type="ECO:0000256" key="3">
    <source>
        <dbReference type="ARBA" id="ARBA00022723"/>
    </source>
</evidence>
<keyword evidence="7" id="KW-0238">DNA-binding</keyword>
<dbReference type="Gene3D" id="3.30.160.60">
    <property type="entry name" value="Classic Zinc Finger"/>
    <property type="match status" value="3"/>
</dbReference>
<keyword evidence="6" id="KW-0862">Zinc</keyword>
<dbReference type="SMART" id="SM00355">
    <property type="entry name" value="ZnF_C2H2"/>
    <property type="match status" value="3"/>
</dbReference>
<dbReference type="FunFam" id="3.30.160.60:FF:000019">
    <property type="entry name" value="GLI family zinc finger 3"/>
    <property type="match status" value="1"/>
</dbReference>
<dbReference type="InterPro" id="IPR036236">
    <property type="entry name" value="Znf_C2H2_sf"/>
</dbReference>
<sequence>MLVVHMRRHTGEKPHKCEYSNCDKCYSRLENLKTHIRTHTGEKPYNCEFVSCNKRFSNASDRAKHQNRTHSNQKPYFCKVDGCLKRYTDPSSLRKHVKTNHDNKIYAEKLKKGESWSDRINVIQQDKKKPTDDYSEQIHCNADIIHLEDDQLPNLLLKLTDPIWKNYTVNEIRNSDSKIKSSFPQSAFIPFPESYKSESLPLGNFPLNYYQNMNNHVEYHSNQYNPNITVNYTQRHIYNQKDPTLCQCNICTKYKSSQQFNQYQLDVHNSYNSDYWIRNFDIYNNITDSYVYSTNNL</sequence>
<dbReference type="PANTHER" id="PTHR45718:SF4">
    <property type="entry name" value="TRANSCRIPTIONAL ACTIVATOR CUBITUS INTERRUPTUS"/>
    <property type="match status" value="1"/>
</dbReference>
<dbReference type="InterPro" id="IPR043359">
    <property type="entry name" value="GLI-like"/>
</dbReference>
<dbReference type="PROSITE" id="PS50157">
    <property type="entry name" value="ZINC_FINGER_C2H2_2"/>
    <property type="match status" value="3"/>
</dbReference>
<gene>
    <name evidence="11" type="primary">gli-2</name>
</gene>
<organism evidence="11">
    <name type="scientific">Schmidtea mediterranea</name>
    <name type="common">Freshwater planarian flatworm</name>
    <dbReference type="NCBI Taxonomy" id="79327"/>
    <lineage>
        <taxon>Eukaryota</taxon>
        <taxon>Metazoa</taxon>
        <taxon>Spiralia</taxon>
        <taxon>Lophotrochozoa</taxon>
        <taxon>Platyhelminthes</taxon>
        <taxon>Rhabditophora</taxon>
        <taxon>Seriata</taxon>
        <taxon>Tricladida</taxon>
        <taxon>Continenticola</taxon>
        <taxon>Geoplanoidea</taxon>
        <taxon>Dugesiidae</taxon>
        <taxon>Schmidtea</taxon>
    </lineage>
</organism>